<evidence type="ECO:0000256" key="9">
    <source>
        <dbReference type="ARBA" id="ARBA00025611"/>
    </source>
</evidence>
<evidence type="ECO:0000256" key="11">
    <source>
        <dbReference type="ARBA" id="ARBA00049244"/>
    </source>
</evidence>
<dbReference type="Proteomes" id="UP000051820">
    <property type="component" value="Unassembled WGS sequence"/>
</dbReference>
<dbReference type="GO" id="GO:0006260">
    <property type="term" value="P:DNA replication"/>
    <property type="evidence" value="ECO:0007669"/>
    <property type="project" value="UniProtKB-KW"/>
</dbReference>
<keyword evidence="14" id="KW-1185">Reference proteome</keyword>
<evidence type="ECO:0000259" key="12">
    <source>
        <dbReference type="SMART" id="SM00481"/>
    </source>
</evidence>
<feature type="domain" description="Polymerase/histidinol phosphatase N-terminal" evidence="12">
    <location>
        <begin position="4"/>
        <end position="71"/>
    </location>
</feature>
<dbReference type="EC" id="2.7.7.7" evidence="3"/>
<sequence>MEFVPLQVLSSFSLLNSTTKVDDLVQTAKERGYASVALTDENVLYGVVDFYNAARKAGIHPIIGMTLSVMNDTDQSEEPIVMLAKNQNGYRNLAKLSTLRNTGEQRSIDFEQAKNYLQDLFIIHPVNGEAYKLVFQGDIKKAVDLVKMWQQSSDPDSTFIGINPQVDAVKRQSIEQLSEQTNVEKIALNRAGYLNADDHFSVEVLRSIDQGSKFQDPESLASQLGDHFLRPMAEEADSYEKIQLSKAVYQTVKVAEICQVDFQFQAPVLPHFPAQGDKTSQQFLRELCIDGLKKRTIAPGFNVSDYSRRLAKELQVIHEMGFDDYFLIIWDVMHFAHQAQIMTGPGRGSAAGSLVAYALAITDVDPLRYHLLFERFLNPQRAQMPDIDLDLPDSRRGEVLQYVHDKYGHQKVAQIITFGTLAAKQVLRDVGRVFGLSKSELSAWSDAIPDQLHISLDNALNDSLKLRNLVGESSKNQLLFKVARRLEGLPRHYSTHAAGIVLSDEPLINIVPLQDGSDGLLMTQFTKDTVESLGLLKMDFLGLRNLTIMAQTVGTIQRTKPDFNLSQIRLDDQQTLQLFQQGNTNGVFQFESAGIKNVLVQLHPDNFELIVAVNALYRPGPMDNIDTFIKRKKGQEPVMYPDDSLKSILEPTYGILVYQEQVLQAASEMAGFSLGEADLLRRAMSKKKTQVMNRTESDFISGAKKMGHDATVAKQVFNYIEQFAHYGFNRSHAVAYSKMAFEMAYLKVHYPEAFFAALMNSVSNNPTKIKDYLLEVKKHGVKILTPNINYSDRLFTVQDNKIIFGLSSIKGLRNNFIDAIIDNRNSNGNYQGLLEFIQRLDSNFRRVDLIQPLIYSGAFDGLGYNRAELTDALPGLLDSVELTGSSLSLFEDLKPTIKERPEFSLTQRLEFEEQYVGAYLSGHPVDQFGSLSEAMTITPIAKLQADRSVTVLLFVSHVKTIRTKRGDQMAFVSGSDQSGSIDVTIFPNTYKRVQSLLEEENILLINGKTEINRGLQIVADTVRDARDVSKNNVRSSNDQLKTKRWVLRIDRDHQTQDVEDKLRLFCKQHRGTIPVILFNPVTDQKVIQPKDQWLTDDSNLAAQLTKIIGSNNVVLQKINSQN</sequence>
<dbReference type="STRING" id="1423807.FD16_GL000311"/>
<dbReference type="CDD" id="cd04485">
    <property type="entry name" value="DnaE_OBF"/>
    <property type="match status" value="1"/>
</dbReference>
<evidence type="ECO:0000256" key="1">
    <source>
        <dbReference type="ARBA" id="ARBA00004496"/>
    </source>
</evidence>
<dbReference type="InterPro" id="IPR012340">
    <property type="entry name" value="NA-bd_OB-fold"/>
</dbReference>
<dbReference type="PANTHER" id="PTHR32294">
    <property type="entry name" value="DNA POLYMERASE III SUBUNIT ALPHA"/>
    <property type="match status" value="1"/>
</dbReference>
<comment type="catalytic activity">
    <reaction evidence="11">
        <text>DNA(n) + a 2'-deoxyribonucleoside 5'-triphosphate = DNA(n+1) + diphosphate</text>
        <dbReference type="Rhea" id="RHEA:22508"/>
        <dbReference type="Rhea" id="RHEA-COMP:17339"/>
        <dbReference type="Rhea" id="RHEA-COMP:17340"/>
        <dbReference type="ChEBI" id="CHEBI:33019"/>
        <dbReference type="ChEBI" id="CHEBI:61560"/>
        <dbReference type="ChEBI" id="CHEBI:173112"/>
        <dbReference type="EC" id="2.7.7.7"/>
    </reaction>
</comment>
<dbReference type="GO" id="GO:0005737">
    <property type="term" value="C:cytoplasm"/>
    <property type="evidence" value="ECO:0007669"/>
    <property type="project" value="UniProtKB-SubCell"/>
</dbReference>
<dbReference type="RefSeq" id="WP_010622218.1">
    <property type="nucleotide sequence ID" value="NZ_AZGF01000011.1"/>
</dbReference>
<name>A0A0R1WAM2_9LACO</name>
<evidence type="ECO:0000256" key="4">
    <source>
        <dbReference type="ARBA" id="ARBA00019114"/>
    </source>
</evidence>
<dbReference type="NCBIfam" id="NF004226">
    <property type="entry name" value="PRK05673.1"/>
    <property type="match status" value="1"/>
</dbReference>
<organism evidence="13 14">
    <name type="scientific">Paucilactobacillus suebicus DSM 5007 = KCTC 3549</name>
    <dbReference type="NCBI Taxonomy" id="1423807"/>
    <lineage>
        <taxon>Bacteria</taxon>
        <taxon>Bacillati</taxon>
        <taxon>Bacillota</taxon>
        <taxon>Bacilli</taxon>
        <taxon>Lactobacillales</taxon>
        <taxon>Lactobacillaceae</taxon>
        <taxon>Paucilactobacillus</taxon>
    </lineage>
</organism>
<evidence type="ECO:0000256" key="8">
    <source>
        <dbReference type="ARBA" id="ARBA00022932"/>
    </source>
</evidence>
<dbReference type="InterPro" id="IPR004013">
    <property type="entry name" value="PHP_dom"/>
</dbReference>
<comment type="subunit">
    <text evidence="10">DNA polymerase III contains a core (composed of alpha, epsilon and theta chains) that associates with a tau subunit. This core dimerizes to form the POLIII' complex. PolIII' associates with the gamma complex (composed of gamma, delta, delta', psi and chi chains) and with the beta chain to form the complete DNA polymerase III complex.</text>
</comment>
<dbReference type="Pfam" id="PF07733">
    <property type="entry name" value="DNA_pol3_alpha"/>
    <property type="match status" value="1"/>
</dbReference>
<dbReference type="Gene3D" id="2.40.50.140">
    <property type="entry name" value="Nucleic acid-binding proteins"/>
    <property type="match status" value="1"/>
</dbReference>
<accession>A0A0R1WAM2</accession>
<dbReference type="InterPro" id="IPR003141">
    <property type="entry name" value="Pol/His_phosphatase_N"/>
</dbReference>
<dbReference type="InterPro" id="IPR041931">
    <property type="entry name" value="DNA_pol3_alpha_thumb_dom"/>
</dbReference>
<evidence type="ECO:0000256" key="2">
    <source>
        <dbReference type="ARBA" id="ARBA00009496"/>
    </source>
</evidence>
<dbReference type="Gene3D" id="1.10.150.870">
    <property type="match status" value="1"/>
</dbReference>
<evidence type="ECO:0000313" key="13">
    <source>
        <dbReference type="EMBL" id="KRM12099.1"/>
    </source>
</evidence>
<dbReference type="CDD" id="cd07431">
    <property type="entry name" value="PHP_PolIIIA"/>
    <property type="match status" value="1"/>
</dbReference>
<comment type="subcellular location">
    <subcellularLocation>
        <location evidence="1">Cytoplasm</location>
    </subcellularLocation>
</comment>
<dbReference type="InterPro" id="IPR040982">
    <property type="entry name" value="DNA_pol3_finger"/>
</dbReference>
<evidence type="ECO:0000256" key="3">
    <source>
        <dbReference type="ARBA" id="ARBA00012417"/>
    </source>
</evidence>
<dbReference type="GO" id="GO:0003887">
    <property type="term" value="F:DNA-directed DNA polymerase activity"/>
    <property type="evidence" value="ECO:0007669"/>
    <property type="project" value="UniProtKB-KW"/>
</dbReference>
<proteinExistence type="inferred from homology"/>
<dbReference type="InterPro" id="IPR016195">
    <property type="entry name" value="Pol/histidinol_Pase-like"/>
</dbReference>
<dbReference type="SMART" id="SM00481">
    <property type="entry name" value="POLIIIAc"/>
    <property type="match status" value="1"/>
</dbReference>
<keyword evidence="5" id="KW-0808">Transferase</keyword>
<dbReference type="PANTHER" id="PTHR32294:SF0">
    <property type="entry name" value="DNA POLYMERASE III SUBUNIT ALPHA"/>
    <property type="match status" value="1"/>
</dbReference>
<keyword evidence="7" id="KW-0235">DNA replication</keyword>
<dbReference type="Pfam" id="PF01336">
    <property type="entry name" value="tRNA_anti-codon"/>
    <property type="match status" value="1"/>
</dbReference>
<dbReference type="SUPFAM" id="SSF89550">
    <property type="entry name" value="PHP domain-like"/>
    <property type="match status" value="1"/>
</dbReference>
<keyword evidence="6" id="KW-0548">Nucleotidyltransferase</keyword>
<dbReference type="InterPro" id="IPR011708">
    <property type="entry name" value="DNA_pol3_alpha_NTPase_dom"/>
</dbReference>
<evidence type="ECO:0000313" key="14">
    <source>
        <dbReference type="Proteomes" id="UP000051820"/>
    </source>
</evidence>
<dbReference type="eggNOG" id="COG0587">
    <property type="taxonomic scope" value="Bacteria"/>
</dbReference>
<dbReference type="EMBL" id="AZGF01000011">
    <property type="protein sequence ID" value="KRM12099.1"/>
    <property type="molecule type" value="Genomic_DNA"/>
</dbReference>
<dbReference type="Pfam" id="PF02811">
    <property type="entry name" value="PHP"/>
    <property type="match status" value="1"/>
</dbReference>
<evidence type="ECO:0000256" key="7">
    <source>
        <dbReference type="ARBA" id="ARBA00022705"/>
    </source>
</evidence>
<dbReference type="InterPro" id="IPR029460">
    <property type="entry name" value="DNAPol_HHH"/>
</dbReference>
<comment type="similarity">
    <text evidence="2">Belongs to the DNA polymerase type-C family. DnaE subfamily.</text>
</comment>
<dbReference type="OrthoDB" id="9803237at2"/>
<reference evidence="13 14" key="1">
    <citation type="journal article" date="2015" name="Genome Announc.">
        <title>Expanding the biotechnology potential of lactobacilli through comparative genomics of 213 strains and associated genera.</title>
        <authorList>
            <person name="Sun Z."/>
            <person name="Harris H.M."/>
            <person name="McCann A."/>
            <person name="Guo C."/>
            <person name="Argimon S."/>
            <person name="Zhang W."/>
            <person name="Yang X."/>
            <person name="Jeffery I.B."/>
            <person name="Cooney J.C."/>
            <person name="Kagawa T.F."/>
            <person name="Liu W."/>
            <person name="Song Y."/>
            <person name="Salvetti E."/>
            <person name="Wrobel A."/>
            <person name="Rasinkangas P."/>
            <person name="Parkhill J."/>
            <person name="Rea M.C."/>
            <person name="O'Sullivan O."/>
            <person name="Ritari J."/>
            <person name="Douillard F.P."/>
            <person name="Paul Ross R."/>
            <person name="Yang R."/>
            <person name="Briner A.E."/>
            <person name="Felis G.E."/>
            <person name="de Vos W.M."/>
            <person name="Barrangou R."/>
            <person name="Klaenhammer T.R."/>
            <person name="Caufield P.W."/>
            <person name="Cui Y."/>
            <person name="Zhang H."/>
            <person name="O'Toole P.W."/>
        </authorList>
    </citation>
    <scope>NUCLEOTIDE SEQUENCE [LARGE SCALE GENOMIC DNA]</scope>
    <source>
        <strain evidence="13 14">DSM 5007</strain>
    </source>
</reference>
<evidence type="ECO:0000256" key="6">
    <source>
        <dbReference type="ARBA" id="ARBA00022695"/>
    </source>
</evidence>
<comment type="caution">
    <text evidence="13">The sequence shown here is derived from an EMBL/GenBank/DDBJ whole genome shotgun (WGS) entry which is preliminary data.</text>
</comment>
<dbReference type="AlphaFoldDB" id="A0A0R1WAM2"/>
<dbReference type="Pfam" id="PF14579">
    <property type="entry name" value="HHH_6"/>
    <property type="match status" value="1"/>
</dbReference>
<dbReference type="NCBIfam" id="TIGR00594">
    <property type="entry name" value="polc"/>
    <property type="match status" value="1"/>
</dbReference>
<dbReference type="PATRIC" id="fig|1423807.3.peg.314"/>
<dbReference type="Gene3D" id="3.20.20.140">
    <property type="entry name" value="Metal-dependent hydrolases"/>
    <property type="match status" value="1"/>
</dbReference>
<evidence type="ECO:0000256" key="5">
    <source>
        <dbReference type="ARBA" id="ARBA00022679"/>
    </source>
</evidence>
<dbReference type="InterPro" id="IPR004805">
    <property type="entry name" value="DnaE2/DnaE/PolC"/>
</dbReference>
<comment type="function">
    <text evidence="9">DNA polymerase III is a complex, multichain enzyme responsible for most of the replicative synthesis in bacteria. This DNA polymerase also exhibits 3' to 5' exonuclease activity. The alpha chain is the DNA polymerase.</text>
</comment>
<dbReference type="InterPro" id="IPR004365">
    <property type="entry name" value="NA-bd_OB_tRNA"/>
</dbReference>
<gene>
    <name evidence="13" type="ORF">FD16_GL000311</name>
</gene>
<evidence type="ECO:0000256" key="10">
    <source>
        <dbReference type="ARBA" id="ARBA00026073"/>
    </source>
</evidence>
<keyword evidence="8" id="KW-0239">DNA-directed DNA polymerase</keyword>
<dbReference type="Pfam" id="PF17657">
    <property type="entry name" value="DNA_pol3_finger"/>
    <property type="match status" value="1"/>
</dbReference>
<protein>
    <recommendedName>
        <fullName evidence="4">DNA polymerase III subunit alpha</fullName>
        <ecNumber evidence="3">2.7.7.7</ecNumber>
    </recommendedName>
</protein>
<dbReference type="GO" id="GO:0003676">
    <property type="term" value="F:nucleic acid binding"/>
    <property type="evidence" value="ECO:0007669"/>
    <property type="project" value="InterPro"/>
</dbReference>
<dbReference type="Gene3D" id="1.10.10.1600">
    <property type="entry name" value="Bacterial DNA polymerase III alpha subunit, thumb domain"/>
    <property type="match status" value="1"/>
</dbReference>
<dbReference type="GO" id="GO:0008408">
    <property type="term" value="F:3'-5' exonuclease activity"/>
    <property type="evidence" value="ECO:0007669"/>
    <property type="project" value="InterPro"/>
</dbReference>